<sequence length="206" mass="22261">MWLRGGRRLAAPVRVPRRLCGSYGAAGVARGRAVMLGRWWGLRGGGAPQRDVPVVAVVAPGMRPFFCADRMRAWLVACVRRLGYVCVDVRVDAADLPASGGEAAWAEGLAARIGTADVVLLLRPAGVRDNVDAVAPACDAVRARYGAKPLGEVRYVGMWLEVEGLPRPDDKGFFFDRDLGRPLYWQAAERAVAARLARLLGRTPQA</sequence>
<gene>
    <name evidence="1" type="ORF">GCM10023205_46490</name>
</gene>
<name>A0ABP9HMV4_9ACTN</name>
<organism evidence="1 2">
    <name type="scientific">Yinghuangia aomiensis</name>
    <dbReference type="NCBI Taxonomy" id="676205"/>
    <lineage>
        <taxon>Bacteria</taxon>
        <taxon>Bacillati</taxon>
        <taxon>Actinomycetota</taxon>
        <taxon>Actinomycetes</taxon>
        <taxon>Kitasatosporales</taxon>
        <taxon>Streptomycetaceae</taxon>
        <taxon>Yinghuangia</taxon>
    </lineage>
</organism>
<comment type="caution">
    <text evidence="1">The sequence shown here is derived from an EMBL/GenBank/DDBJ whole genome shotgun (WGS) entry which is preliminary data.</text>
</comment>
<protein>
    <recommendedName>
        <fullName evidence="3">Nucleoside 2-deoxyribosyltransferase</fullName>
    </recommendedName>
</protein>
<accession>A0ABP9HMV4</accession>
<keyword evidence="2" id="KW-1185">Reference proteome</keyword>
<dbReference type="Proteomes" id="UP001500466">
    <property type="component" value="Unassembled WGS sequence"/>
</dbReference>
<dbReference type="EMBL" id="BAABHS010000016">
    <property type="protein sequence ID" value="GAA4974526.1"/>
    <property type="molecule type" value="Genomic_DNA"/>
</dbReference>
<proteinExistence type="predicted"/>
<evidence type="ECO:0000313" key="2">
    <source>
        <dbReference type="Proteomes" id="UP001500466"/>
    </source>
</evidence>
<reference evidence="2" key="1">
    <citation type="journal article" date="2019" name="Int. J. Syst. Evol. Microbiol.">
        <title>The Global Catalogue of Microorganisms (GCM) 10K type strain sequencing project: providing services to taxonomists for standard genome sequencing and annotation.</title>
        <authorList>
            <consortium name="The Broad Institute Genomics Platform"/>
            <consortium name="The Broad Institute Genome Sequencing Center for Infectious Disease"/>
            <person name="Wu L."/>
            <person name="Ma J."/>
        </authorList>
    </citation>
    <scope>NUCLEOTIDE SEQUENCE [LARGE SCALE GENOMIC DNA]</scope>
    <source>
        <strain evidence="2">JCM 17986</strain>
    </source>
</reference>
<evidence type="ECO:0000313" key="1">
    <source>
        <dbReference type="EMBL" id="GAA4974526.1"/>
    </source>
</evidence>
<evidence type="ECO:0008006" key="3">
    <source>
        <dbReference type="Google" id="ProtNLM"/>
    </source>
</evidence>